<accession>A0ABS2GYG5</accession>
<dbReference type="Proteomes" id="UP000785625">
    <property type="component" value="Unassembled WGS sequence"/>
</dbReference>
<dbReference type="Pfam" id="PF01904">
    <property type="entry name" value="DUF72"/>
    <property type="match status" value="1"/>
</dbReference>
<sequence length="283" mass="32680">MKRTIALTTWIEHPALIHEQRPVKLREYAQHLPAVEVDTFFYALPQLKTVQQWINEVGPGFQFIVKAHQAMTKHPRAVLPEGVTLPEMFERFKQVIRPMVATDQLKTVLFQFPPQFDATVSNIEYLMKVRRLMGNLPVAIELRNKSWYQPAVIDSLVGYCRDLKFTLVAADEANQIQASIPFYLATTNPELVLIRLHGRNTEGWNHPGKEWRKKRTLYRYSEEQLKRLNQRIQQLTPQPQEVCVIFNNNSGGDAAPNALTLQQIMGVHFSGLVPRDPEQLDLF</sequence>
<gene>
    <name evidence="1" type="ORF">H5975_05265</name>
</gene>
<dbReference type="InterPro" id="IPR002763">
    <property type="entry name" value="DUF72"/>
</dbReference>
<dbReference type="EMBL" id="JACJKU010000045">
    <property type="protein sequence ID" value="MBM6940891.1"/>
    <property type="molecule type" value="Genomic_DNA"/>
</dbReference>
<comment type="caution">
    <text evidence="1">The sequence shown here is derived from an EMBL/GenBank/DDBJ whole genome shotgun (WGS) entry which is preliminary data.</text>
</comment>
<evidence type="ECO:0000313" key="2">
    <source>
        <dbReference type="Proteomes" id="UP000785625"/>
    </source>
</evidence>
<evidence type="ECO:0000313" key="1">
    <source>
        <dbReference type="EMBL" id="MBM6940891.1"/>
    </source>
</evidence>
<dbReference type="SUPFAM" id="SSF117396">
    <property type="entry name" value="TM1631-like"/>
    <property type="match status" value="1"/>
</dbReference>
<proteinExistence type="predicted"/>
<keyword evidence="2" id="KW-1185">Reference proteome</keyword>
<dbReference type="RefSeq" id="WP_204785178.1">
    <property type="nucleotide sequence ID" value="NZ_CALVGD010000001.1"/>
</dbReference>
<dbReference type="PANTHER" id="PTHR30348:SF13">
    <property type="entry name" value="UPF0759 PROTEIN YUNF"/>
    <property type="match status" value="1"/>
</dbReference>
<organism evidence="1 2">
    <name type="scientific">Limosilactobacillus coleohominis</name>
    <dbReference type="NCBI Taxonomy" id="181675"/>
    <lineage>
        <taxon>Bacteria</taxon>
        <taxon>Bacillati</taxon>
        <taxon>Bacillota</taxon>
        <taxon>Bacilli</taxon>
        <taxon>Lactobacillales</taxon>
        <taxon>Lactobacillaceae</taxon>
        <taxon>Limosilactobacillus</taxon>
    </lineage>
</organism>
<dbReference type="PANTHER" id="PTHR30348">
    <property type="entry name" value="UNCHARACTERIZED PROTEIN YECE"/>
    <property type="match status" value="1"/>
</dbReference>
<dbReference type="InterPro" id="IPR036520">
    <property type="entry name" value="UPF0759_sf"/>
</dbReference>
<protein>
    <submittedName>
        <fullName evidence="1">DUF72 domain-containing protein</fullName>
    </submittedName>
</protein>
<name>A0ABS2GYG5_9LACO</name>
<dbReference type="Gene3D" id="3.20.20.410">
    <property type="entry name" value="Protein of unknown function UPF0759"/>
    <property type="match status" value="1"/>
</dbReference>
<reference evidence="1 2" key="1">
    <citation type="journal article" date="2021" name="Sci. Rep.">
        <title>The distribution of antibiotic resistance genes in chicken gut microbiota commensals.</title>
        <authorList>
            <person name="Juricova H."/>
            <person name="Matiasovicova J."/>
            <person name="Kubasova T."/>
            <person name="Cejkova D."/>
            <person name="Rychlik I."/>
        </authorList>
    </citation>
    <scope>NUCLEOTIDE SEQUENCE [LARGE SCALE GENOMIC DNA]</scope>
    <source>
        <strain evidence="1 2">An574</strain>
    </source>
</reference>